<evidence type="ECO:0008006" key="4">
    <source>
        <dbReference type="Google" id="ProtNLM"/>
    </source>
</evidence>
<dbReference type="RefSeq" id="WP_034635254.1">
    <property type="nucleotide sequence ID" value="NZ_CBCSJC010000002.1"/>
</dbReference>
<organism evidence="2 3">
    <name type="scientific">Bacillus manliponensis</name>
    <dbReference type="NCBI Taxonomy" id="574376"/>
    <lineage>
        <taxon>Bacteria</taxon>
        <taxon>Bacillati</taxon>
        <taxon>Bacillota</taxon>
        <taxon>Bacilli</taxon>
        <taxon>Bacillales</taxon>
        <taxon>Bacillaceae</taxon>
        <taxon>Bacillus</taxon>
        <taxon>Bacillus cereus group</taxon>
    </lineage>
</organism>
<dbReference type="Proteomes" id="UP000027822">
    <property type="component" value="Unassembled WGS sequence"/>
</dbReference>
<evidence type="ECO:0000313" key="2">
    <source>
        <dbReference type="EMBL" id="KEK21394.1"/>
    </source>
</evidence>
<protein>
    <recommendedName>
        <fullName evidence="4">DZANK-type domain-containing protein</fullName>
    </recommendedName>
</protein>
<reference evidence="2 3" key="1">
    <citation type="submission" date="2014-06" db="EMBL/GenBank/DDBJ databases">
        <title>Draft genome sequence of Bacillus manliponensis JCM 15802 (MCCC 1A00708).</title>
        <authorList>
            <person name="Lai Q."/>
            <person name="Liu Y."/>
            <person name="Shao Z."/>
        </authorList>
    </citation>
    <scope>NUCLEOTIDE SEQUENCE [LARGE SCALE GENOMIC DNA]</scope>
    <source>
        <strain evidence="2 3">JCM 15802</strain>
    </source>
</reference>
<sequence length="163" mass="18157">MSDLQTKLGNGMNKLQEGIEQGKIKLQTAQEIAQLKKEINSQLQQKAEILLELGQRTYVQLRNGSLREEELKQLIVPVQNIDISIYNAYDNIANLQQEQHKKGTCTCGGTLAATDKFCGQCGQKNTMLVEQRKVETVSCLSCEVSIAKESMFCPACGMKQSKE</sequence>
<name>A0A073K257_9BACI</name>
<keyword evidence="3" id="KW-1185">Reference proteome</keyword>
<gene>
    <name evidence="2" type="ORF">BAMA_01100</name>
</gene>
<feature type="coiled-coil region" evidence="1">
    <location>
        <begin position="25"/>
        <end position="52"/>
    </location>
</feature>
<comment type="caution">
    <text evidence="2">The sequence shown here is derived from an EMBL/GenBank/DDBJ whole genome shotgun (WGS) entry which is preliminary data.</text>
</comment>
<dbReference type="STRING" id="574376.BAMA_01100"/>
<accession>A0A073K257</accession>
<dbReference type="eggNOG" id="COG1040">
    <property type="taxonomic scope" value="Bacteria"/>
</dbReference>
<proteinExistence type="predicted"/>
<keyword evidence="1" id="KW-0175">Coiled coil</keyword>
<dbReference type="AlphaFoldDB" id="A0A073K257"/>
<evidence type="ECO:0000256" key="1">
    <source>
        <dbReference type="SAM" id="Coils"/>
    </source>
</evidence>
<dbReference type="OrthoDB" id="2922473at2"/>
<evidence type="ECO:0000313" key="3">
    <source>
        <dbReference type="Proteomes" id="UP000027822"/>
    </source>
</evidence>
<dbReference type="EMBL" id="JOTN01000001">
    <property type="protein sequence ID" value="KEK21394.1"/>
    <property type="molecule type" value="Genomic_DNA"/>
</dbReference>